<comment type="similarity">
    <text evidence="4">Belongs to the CDIP1/LITAF family.</text>
</comment>
<dbReference type="GO" id="GO:0008270">
    <property type="term" value="F:zinc ion binding"/>
    <property type="evidence" value="ECO:0007669"/>
    <property type="project" value="TreeGrafter"/>
</dbReference>
<dbReference type="OrthoDB" id="5599753at2759"/>
<dbReference type="GO" id="GO:0031902">
    <property type="term" value="C:late endosome membrane"/>
    <property type="evidence" value="ECO:0007669"/>
    <property type="project" value="UniProtKB-SubCell"/>
</dbReference>
<evidence type="ECO:0000256" key="8">
    <source>
        <dbReference type="SAM" id="MobiDB-lite"/>
    </source>
</evidence>
<protein>
    <submittedName>
        <fullName evidence="12 13">Lipopolysaccharide-induced tumor necrosis factor-alpha factor homolog</fullName>
    </submittedName>
    <submittedName>
        <fullName evidence="10">Litaf protein</fullName>
    </submittedName>
</protein>
<dbReference type="GO" id="GO:0005765">
    <property type="term" value="C:lysosomal membrane"/>
    <property type="evidence" value="ECO:0007669"/>
    <property type="project" value="UniProtKB-SubCell"/>
</dbReference>
<dbReference type="KEGG" id="fas:105274095"/>
<comment type="subcellular location">
    <subcellularLocation>
        <location evidence="2">Endosome membrane</location>
        <topology evidence="2">Peripheral membrane protein</topology>
    </subcellularLocation>
    <subcellularLocation>
        <location evidence="1">Late endosome membrane</location>
    </subcellularLocation>
    <subcellularLocation>
        <location evidence="3">Lysosome membrane</location>
        <topology evidence="3">Peripheral membrane protein</topology>
        <orientation evidence="3">Cytoplasmic side</orientation>
    </subcellularLocation>
</comment>
<evidence type="ECO:0000259" key="9">
    <source>
        <dbReference type="PROSITE" id="PS51837"/>
    </source>
</evidence>
<keyword evidence="5" id="KW-0479">Metal-binding</keyword>
<keyword evidence="6" id="KW-0862">Zinc</keyword>
<dbReference type="GeneID" id="105274095"/>
<sequence>MENKQAPPPGFVPPPPYTAGPPHAAPPGPAVFMVQHVALGPESQRMSCPHCHADISTRVETQSNTKTHLFALLLCLIGCWPCAPCPYCMDSCLAKKHYCPACNAYIGQHEN</sequence>
<accession>A0A9R1TT24</accession>
<evidence type="ECO:0000313" key="12">
    <source>
        <dbReference type="RefSeq" id="XP_011315242.1"/>
    </source>
</evidence>
<name>A0A0C9RIH1_9HYME</name>
<feature type="domain" description="LITAF" evidence="9">
    <location>
        <begin position="28"/>
        <end position="111"/>
    </location>
</feature>
<evidence type="ECO:0000256" key="3">
    <source>
        <dbReference type="ARBA" id="ARBA00004630"/>
    </source>
</evidence>
<dbReference type="PROSITE" id="PS51837">
    <property type="entry name" value="LITAF"/>
    <property type="match status" value="1"/>
</dbReference>
<accession>A0A0C9RIH1</accession>
<dbReference type="RefSeq" id="XP_011315242.1">
    <property type="nucleotide sequence ID" value="XM_011316940.1"/>
</dbReference>
<dbReference type="InterPro" id="IPR006629">
    <property type="entry name" value="LITAF"/>
</dbReference>
<dbReference type="PANTHER" id="PTHR23292:SF14">
    <property type="entry name" value="FI16615P1-RELATED"/>
    <property type="match status" value="1"/>
</dbReference>
<feature type="region of interest" description="Disordered" evidence="8">
    <location>
        <begin position="1"/>
        <end position="24"/>
    </location>
</feature>
<evidence type="ECO:0000313" key="13">
    <source>
        <dbReference type="RefSeq" id="XP_011315243.1"/>
    </source>
</evidence>
<evidence type="ECO:0000313" key="11">
    <source>
        <dbReference type="Proteomes" id="UP000694866"/>
    </source>
</evidence>
<accession>A0A9R1TUY9</accession>
<dbReference type="PANTHER" id="PTHR23292">
    <property type="entry name" value="LIPOPOLYSACCHARIDE-INDUCED TUMOR NECROSIS FACTOR-ALPHA FACTOR"/>
    <property type="match status" value="1"/>
</dbReference>
<reference evidence="12 13" key="2">
    <citation type="submission" date="2025-04" db="UniProtKB">
        <authorList>
            <consortium name="RefSeq"/>
        </authorList>
    </citation>
    <scope>IDENTIFICATION</scope>
    <source>
        <strain evidence="12 13">USDA-PBARC FA_bdor</strain>
        <tissue evidence="12 13">Whole organism</tissue>
    </source>
</reference>
<dbReference type="Proteomes" id="UP000694866">
    <property type="component" value="Unplaced"/>
</dbReference>
<proteinExistence type="inferred from homology"/>
<evidence type="ECO:0000256" key="6">
    <source>
        <dbReference type="ARBA" id="ARBA00022833"/>
    </source>
</evidence>
<evidence type="ECO:0000256" key="5">
    <source>
        <dbReference type="ARBA" id="ARBA00022723"/>
    </source>
</evidence>
<keyword evidence="7" id="KW-0472">Membrane</keyword>
<gene>
    <name evidence="10" type="primary">litaf</name>
    <name evidence="12 13" type="synonym">LOC105274095</name>
    <name evidence="10" type="ORF">g.66875</name>
</gene>
<keyword evidence="11" id="KW-1185">Reference proteome</keyword>
<dbReference type="InterPro" id="IPR037519">
    <property type="entry name" value="LITAF_fam"/>
</dbReference>
<evidence type="ECO:0000313" key="10">
    <source>
        <dbReference type="EMBL" id="JAG77812.1"/>
    </source>
</evidence>
<reference evidence="10" key="1">
    <citation type="submission" date="2015-01" db="EMBL/GenBank/DDBJ databases">
        <title>Transcriptome Assembly of Fopius arisanus.</title>
        <authorList>
            <person name="Geib S."/>
        </authorList>
    </citation>
    <scope>NUCLEOTIDE SEQUENCE</scope>
</reference>
<dbReference type="EMBL" id="GBYB01008045">
    <property type="protein sequence ID" value="JAG77812.1"/>
    <property type="molecule type" value="Transcribed_RNA"/>
</dbReference>
<evidence type="ECO:0000256" key="1">
    <source>
        <dbReference type="ARBA" id="ARBA00004414"/>
    </source>
</evidence>
<dbReference type="RefSeq" id="XP_011315243.1">
    <property type="nucleotide sequence ID" value="XM_011316941.1"/>
</dbReference>
<dbReference type="SMART" id="SM00714">
    <property type="entry name" value="LITAF"/>
    <property type="match status" value="1"/>
</dbReference>
<organism evidence="10">
    <name type="scientific">Fopius arisanus</name>
    <dbReference type="NCBI Taxonomy" id="64838"/>
    <lineage>
        <taxon>Eukaryota</taxon>
        <taxon>Metazoa</taxon>
        <taxon>Ecdysozoa</taxon>
        <taxon>Arthropoda</taxon>
        <taxon>Hexapoda</taxon>
        <taxon>Insecta</taxon>
        <taxon>Pterygota</taxon>
        <taxon>Neoptera</taxon>
        <taxon>Endopterygota</taxon>
        <taxon>Hymenoptera</taxon>
        <taxon>Apocrita</taxon>
        <taxon>Ichneumonoidea</taxon>
        <taxon>Braconidae</taxon>
        <taxon>Opiinae</taxon>
        <taxon>Fopius</taxon>
    </lineage>
</organism>
<evidence type="ECO:0000256" key="2">
    <source>
        <dbReference type="ARBA" id="ARBA00004481"/>
    </source>
</evidence>
<evidence type="ECO:0000256" key="7">
    <source>
        <dbReference type="ARBA" id="ARBA00023136"/>
    </source>
</evidence>
<evidence type="ECO:0000256" key="4">
    <source>
        <dbReference type="ARBA" id="ARBA00005975"/>
    </source>
</evidence>
<dbReference type="Pfam" id="PF10601">
    <property type="entry name" value="zf-LITAF-like"/>
    <property type="match status" value="1"/>
</dbReference>
<dbReference type="AlphaFoldDB" id="A0A0C9RIH1"/>